<reference evidence="1 2" key="1">
    <citation type="submission" date="2020-08" db="EMBL/GenBank/DDBJ databases">
        <title>Genomic Encyclopedia of Type Strains, Phase IV (KMG-IV): sequencing the most valuable type-strain genomes for metagenomic binning, comparative biology and taxonomic classification.</title>
        <authorList>
            <person name="Goeker M."/>
        </authorList>
    </citation>
    <scope>NUCLEOTIDE SEQUENCE [LARGE SCALE GENOMIC DNA]</scope>
    <source>
        <strain evidence="1 2">DSM 27939</strain>
    </source>
</reference>
<accession>A0A7W8K184</accession>
<dbReference type="RefSeq" id="WP_184137451.1">
    <property type="nucleotide sequence ID" value="NZ_JACHFL010000021.1"/>
</dbReference>
<dbReference type="EMBL" id="JACHFL010000021">
    <property type="protein sequence ID" value="MBB5365718.1"/>
    <property type="molecule type" value="Genomic_DNA"/>
</dbReference>
<organism evidence="1 2">
    <name type="scientific">Deinococcus humi</name>
    <dbReference type="NCBI Taxonomy" id="662880"/>
    <lineage>
        <taxon>Bacteria</taxon>
        <taxon>Thermotogati</taxon>
        <taxon>Deinococcota</taxon>
        <taxon>Deinococci</taxon>
        <taxon>Deinococcales</taxon>
        <taxon>Deinococcaceae</taxon>
        <taxon>Deinococcus</taxon>
    </lineage>
</organism>
<evidence type="ECO:0000313" key="1">
    <source>
        <dbReference type="EMBL" id="MBB5365718.1"/>
    </source>
</evidence>
<comment type="caution">
    <text evidence="1">The sequence shown here is derived from an EMBL/GenBank/DDBJ whole genome shotgun (WGS) entry which is preliminary data.</text>
</comment>
<keyword evidence="2" id="KW-1185">Reference proteome</keyword>
<sequence>MSGPYFLDKAGDAALPEGAVEVDTEADFLRLALTDSPLLIRGRVTAWAEAFAEGRDITVLLVQSPASELQQLLPGIGSETAEQLLVQWPSLAQPHTRQSLATLGTALADELQLGTAEHAAHWLLQRINSAPEKRSLLESLGPALTESVWEEWRPVYLAPPDKAADLLFSWIGLGGMSRDWPAPFPATLTGEAEQRVKDFIAHAVAAQGLTAFERWQADGAAVQVLRLGAVATAQWLREHPEQLTPAALQRLRDYLPTKTSQDLAARLPVRLPAPPPADPAAWSEWMAREYLPYRTSQNPDLLALSPILRSFAEQFLLSYSAALNIGIHAEHLVWQRTAALRHSQTLTLVVIADGLSLYDLTTLQGHLAQQDTDQRLSDCGVQVAFPALPTITHQAKPALVGGVAPILSSDAQPLGPSHTQETKVEAALREGKQGDIVFWNYVRTDKLYHDAGTLSQARTEANATLLGLAERILGLMLNAIPKNMPAQLVITSDHGRLLLPARRTTPPPAGFKPEGRAASGEWQDIPASGFELREEYALLGRTRFGLNEDAAVMWGNEMFMMSNGATGGEICPHGGITPEEVLIPWAVYARDLSFRLPTFEVTGQGMAEEVGKLRIRAINANALPLTVSAAAGMLAERLPLSLPWTLPANDVTELEVPLSSWPKKSELAALQLRLSVRAGEAAAQNVSAQVHLESEELYSSTDDILDGLL</sequence>
<proteinExistence type="predicted"/>
<evidence type="ECO:0000313" key="2">
    <source>
        <dbReference type="Proteomes" id="UP000552709"/>
    </source>
</evidence>
<dbReference type="AlphaFoldDB" id="A0A7W8K184"/>
<gene>
    <name evidence="1" type="ORF">HNQ08_004844</name>
</gene>
<evidence type="ECO:0008006" key="3">
    <source>
        <dbReference type="Google" id="ProtNLM"/>
    </source>
</evidence>
<dbReference type="SUPFAM" id="SSF53649">
    <property type="entry name" value="Alkaline phosphatase-like"/>
    <property type="match status" value="1"/>
</dbReference>
<dbReference type="InterPro" id="IPR017850">
    <property type="entry name" value="Alkaline_phosphatase_core_sf"/>
</dbReference>
<dbReference type="Proteomes" id="UP000552709">
    <property type="component" value="Unassembled WGS sequence"/>
</dbReference>
<protein>
    <recommendedName>
        <fullName evidence="3">PglZ domain-containing protein</fullName>
    </recommendedName>
</protein>
<name>A0A7W8K184_9DEIO</name>